<keyword evidence="6 8" id="KW-1133">Transmembrane helix</keyword>
<comment type="caution">
    <text evidence="9">The sequence shown here is derived from an EMBL/GenBank/DDBJ whole genome shotgun (WGS) entry which is preliminary data.</text>
</comment>
<dbReference type="RefSeq" id="WP_076168890.1">
    <property type="nucleotide sequence ID" value="NZ_MRTP01000001.1"/>
</dbReference>
<dbReference type="Proteomes" id="UP000187172">
    <property type="component" value="Unassembled WGS sequence"/>
</dbReference>
<evidence type="ECO:0000313" key="9">
    <source>
        <dbReference type="EMBL" id="OMF58789.1"/>
    </source>
</evidence>
<protein>
    <submittedName>
        <fullName evidence="9">Spore gernimation protein</fullName>
    </submittedName>
</protein>
<feature type="transmembrane region" description="Helical" evidence="8">
    <location>
        <begin position="115"/>
        <end position="136"/>
    </location>
</feature>
<evidence type="ECO:0000256" key="4">
    <source>
        <dbReference type="ARBA" id="ARBA00022544"/>
    </source>
</evidence>
<feature type="transmembrane region" description="Helical" evidence="8">
    <location>
        <begin position="300"/>
        <end position="318"/>
    </location>
</feature>
<keyword evidence="10" id="KW-1185">Reference proteome</keyword>
<feature type="transmembrane region" description="Helical" evidence="8">
    <location>
        <begin position="269"/>
        <end position="288"/>
    </location>
</feature>
<evidence type="ECO:0000313" key="10">
    <source>
        <dbReference type="Proteomes" id="UP000187172"/>
    </source>
</evidence>
<proteinExistence type="inferred from homology"/>
<feature type="transmembrane region" description="Helical" evidence="8">
    <location>
        <begin position="12"/>
        <end position="31"/>
    </location>
</feature>
<evidence type="ECO:0000256" key="7">
    <source>
        <dbReference type="ARBA" id="ARBA00023136"/>
    </source>
</evidence>
<keyword evidence="7 8" id="KW-0472">Membrane</keyword>
<comment type="similarity">
    <text evidence="2">Belongs to the amino acid-polyamine-organocation (APC) superfamily. Spore germination protein (SGP) (TC 2.A.3.9) family.</text>
</comment>
<dbReference type="PANTHER" id="PTHR34975">
    <property type="entry name" value="SPORE GERMINATION PROTEIN A2"/>
    <property type="match status" value="1"/>
</dbReference>
<accession>A0A1R1F3T3</accession>
<reference evidence="9 10" key="1">
    <citation type="submission" date="2016-11" db="EMBL/GenBank/DDBJ databases">
        <title>Paenibacillus species isolates.</title>
        <authorList>
            <person name="Beno S.M."/>
        </authorList>
    </citation>
    <scope>NUCLEOTIDE SEQUENCE [LARGE SCALE GENOMIC DNA]</scope>
    <source>
        <strain evidence="9 10">FSL R5-0378</strain>
    </source>
</reference>
<feature type="transmembrane region" description="Helical" evidence="8">
    <location>
        <begin position="181"/>
        <end position="200"/>
    </location>
</feature>
<keyword evidence="4" id="KW-0309">Germination</keyword>
<keyword evidence="5 8" id="KW-0812">Transmembrane</keyword>
<feature type="transmembrane region" description="Helical" evidence="8">
    <location>
        <begin position="330"/>
        <end position="353"/>
    </location>
</feature>
<evidence type="ECO:0000256" key="5">
    <source>
        <dbReference type="ARBA" id="ARBA00022692"/>
    </source>
</evidence>
<sequence>MKPQISFVQSVMILMLSTGLMNHVIIIPVLLDAADRDAWMSVIVAAACSLAWIVILHLGISKIGKRPIFDIVSKAYHPLVGRLLAGAAAIYLFAICTITTRDTVYWIHQTFSPETPILVFALIFLFISVVNAYLGIQSIANTSSILLPIVILLGFFVMFSNTMHKDYSLLKPLLAHGMQPVWSGVIYVGAGFAEVIMLFFMHHHIKTRLSYLSFMIIILLLAGLTMGPLIGAITEFGTDEAGKLRFPAYEEWRLLTIGRYIEHLDFFSVYQWFSGAFIRISLSMFLILDVFRIQSKKGKAWMLGFLYAVITFISTMPISDQAFLRIMTNYLLPISLWGVLALSVIMTGLLLLAQRRGKAAS</sequence>
<dbReference type="GO" id="GO:0009847">
    <property type="term" value="P:spore germination"/>
    <property type="evidence" value="ECO:0007669"/>
    <property type="project" value="InterPro"/>
</dbReference>
<dbReference type="AlphaFoldDB" id="A0A1R1F3T3"/>
<dbReference type="STRING" id="297318.BK138_09910"/>
<keyword evidence="3" id="KW-0813">Transport</keyword>
<dbReference type="InterPro" id="IPR004761">
    <property type="entry name" value="Spore_GerAB"/>
</dbReference>
<feature type="transmembrane region" description="Helical" evidence="8">
    <location>
        <begin position="79"/>
        <end position="100"/>
    </location>
</feature>
<comment type="subcellular location">
    <subcellularLocation>
        <location evidence="1">Membrane</location>
        <topology evidence="1">Multi-pass membrane protein</topology>
    </subcellularLocation>
</comment>
<feature type="transmembrane region" description="Helical" evidence="8">
    <location>
        <begin position="37"/>
        <end position="58"/>
    </location>
</feature>
<organism evidence="9 10">
    <name type="scientific">Paenibacillus rhizosphaerae</name>
    <dbReference type="NCBI Taxonomy" id="297318"/>
    <lineage>
        <taxon>Bacteria</taxon>
        <taxon>Bacillati</taxon>
        <taxon>Bacillota</taxon>
        <taxon>Bacilli</taxon>
        <taxon>Bacillales</taxon>
        <taxon>Paenibacillaceae</taxon>
        <taxon>Paenibacillus</taxon>
    </lineage>
</organism>
<feature type="transmembrane region" description="Helical" evidence="8">
    <location>
        <begin position="212"/>
        <end position="233"/>
    </location>
</feature>
<evidence type="ECO:0000256" key="2">
    <source>
        <dbReference type="ARBA" id="ARBA00007998"/>
    </source>
</evidence>
<name>A0A1R1F3T3_9BACL</name>
<gene>
    <name evidence="9" type="ORF">BK138_09910</name>
</gene>
<dbReference type="PANTHER" id="PTHR34975:SF2">
    <property type="entry name" value="SPORE GERMINATION PROTEIN A2"/>
    <property type="match status" value="1"/>
</dbReference>
<evidence type="ECO:0000256" key="3">
    <source>
        <dbReference type="ARBA" id="ARBA00022448"/>
    </source>
</evidence>
<dbReference type="Pfam" id="PF03845">
    <property type="entry name" value="Spore_permease"/>
    <property type="match status" value="1"/>
</dbReference>
<dbReference type="EMBL" id="MRTP01000001">
    <property type="protein sequence ID" value="OMF58789.1"/>
    <property type="molecule type" value="Genomic_DNA"/>
</dbReference>
<evidence type="ECO:0000256" key="1">
    <source>
        <dbReference type="ARBA" id="ARBA00004141"/>
    </source>
</evidence>
<evidence type="ECO:0000256" key="8">
    <source>
        <dbReference type="SAM" id="Phobius"/>
    </source>
</evidence>
<feature type="transmembrane region" description="Helical" evidence="8">
    <location>
        <begin position="143"/>
        <end position="161"/>
    </location>
</feature>
<dbReference type="GO" id="GO:0016020">
    <property type="term" value="C:membrane"/>
    <property type="evidence" value="ECO:0007669"/>
    <property type="project" value="UniProtKB-SubCell"/>
</dbReference>
<evidence type="ECO:0000256" key="6">
    <source>
        <dbReference type="ARBA" id="ARBA00022989"/>
    </source>
</evidence>
<dbReference type="NCBIfam" id="TIGR00912">
    <property type="entry name" value="2A0309"/>
    <property type="match status" value="1"/>
</dbReference>